<dbReference type="Proteomes" id="UP000831562">
    <property type="component" value="Chromosome"/>
</dbReference>
<gene>
    <name evidence="2" type="ORF">HXK24_01345</name>
    <name evidence="3" type="ORF">M3I19_04240</name>
</gene>
<dbReference type="InterPro" id="IPR029063">
    <property type="entry name" value="SAM-dependent_MTases_sf"/>
</dbReference>
<keyword evidence="2" id="KW-0489">Methyltransferase</keyword>
<dbReference type="RefSeq" id="WP_313996194.1">
    <property type="nucleotide sequence ID" value="NZ_CAUQBC010000015.1"/>
</dbReference>
<organism evidence="2 4">
    <name type="scientific">Lancefieldella parvula</name>
    <dbReference type="NCBI Taxonomy" id="1382"/>
    <lineage>
        <taxon>Bacteria</taxon>
        <taxon>Bacillati</taxon>
        <taxon>Actinomycetota</taxon>
        <taxon>Coriobacteriia</taxon>
        <taxon>Coriobacteriales</taxon>
        <taxon>Atopobiaceae</taxon>
        <taxon>Lancefieldella</taxon>
    </lineage>
</organism>
<evidence type="ECO:0000313" key="3">
    <source>
        <dbReference type="EMBL" id="UQF77522.1"/>
    </source>
</evidence>
<dbReference type="Pfam" id="PF08241">
    <property type="entry name" value="Methyltransf_11"/>
    <property type="match status" value="1"/>
</dbReference>
<dbReference type="EMBL" id="JABZGU010000014">
    <property type="protein sequence ID" value="MBF4802461.1"/>
    <property type="molecule type" value="Genomic_DNA"/>
</dbReference>
<dbReference type="InterPro" id="IPR013216">
    <property type="entry name" value="Methyltransf_11"/>
</dbReference>
<feature type="domain" description="Methyltransferase type 11" evidence="1">
    <location>
        <begin position="56"/>
        <end position="142"/>
    </location>
</feature>
<dbReference type="EMBL" id="CP097092">
    <property type="protein sequence ID" value="UQF77522.1"/>
    <property type="molecule type" value="Genomic_DNA"/>
</dbReference>
<evidence type="ECO:0000313" key="2">
    <source>
        <dbReference type="EMBL" id="MBF4802461.1"/>
    </source>
</evidence>
<reference evidence="3" key="2">
    <citation type="submission" date="2022-05" db="EMBL/GenBank/DDBJ databases">
        <title>Using nanopore sequencing to obtain complete genomes from saliva samples.</title>
        <authorList>
            <person name="Baker J.L."/>
        </authorList>
    </citation>
    <scope>NUCLEOTIDE SEQUENCE</scope>
    <source>
        <strain evidence="3">JCVI-JB-Lp32</strain>
    </source>
</reference>
<evidence type="ECO:0000259" key="1">
    <source>
        <dbReference type="Pfam" id="PF08241"/>
    </source>
</evidence>
<keyword evidence="2" id="KW-0808">Transferase</keyword>
<reference evidence="2" key="1">
    <citation type="submission" date="2020-04" db="EMBL/GenBank/DDBJ databases">
        <title>Deep metagenomics examines the oral microbiome during advanced dental caries in children, revealing novel taxa and co-occurrences with host molecules.</title>
        <authorList>
            <person name="Baker J.L."/>
            <person name="Morton J.T."/>
            <person name="Dinis M."/>
            <person name="Alvarez R."/>
            <person name="Tran N.C."/>
            <person name="Knight R."/>
            <person name="Edlund A."/>
        </authorList>
    </citation>
    <scope>NUCLEOTIDE SEQUENCE</scope>
    <source>
        <strain evidence="2">JCVI_3_bin.11</strain>
    </source>
</reference>
<dbReference type="GO" id="GO:0008757">
    <property type="term" value="F:S-adenosylmethionine-dependent methyltransferase activity"/>
    <property type="evidence" value="ECO:0007669"/>
    <property type="project" value="InterPro"/>
</dbReference>
<dbReference type="InterPro" id="IPR052939">
    <property type="entry name" value="23S_rRNA_MeTrnsfrase_RlmA"/>
</dbReference>
<dbReference type="Gene3D" id="3.40.50.150">
    <property type="entry name" value="Vaccinia Virus protein VP39"/>
    <property type="match status" value="1"/>
</dbReference>
<sequence>MEKQALLAQWLHEQEIAHIKGWDFSHIRNRYKEEDDLPWDFGSIIKSYLHDTDYLLDMETGGGEFLLSFLTNPKQTAAIEGYAPNIKLCEERLLPLGIDFKAADGGDELPFEDDYFDLVTNRHGKYNIQELKRILKSGGMFLTQQVGAENDRDLVELLLGDIELPFPKAYLSIARQELINNGFDIIEEAEAYRPIEFYDVGALVWFARIIDWEFPYFEVKKYQENLFKAQKIIEQDGVIKGKIHRYYFVARKK</sequence>
<dbReference type="PANTHER" id="PTHR43460:SF1">
    <property type="entry name" value="METHYLTRANSFERASE TYPE 11 DOMAIN-CONTAINING PROTEIN"/>
    <property type="match status" value="1"/>
</dbReference>
<protein>
    <submittedName>
        <fullName evidence="3">Class I SAM-dependent methyltransferase</fullName>
    </submittedName>
    <submittedName>
        <fullName evidence="2">Methyltransferase domain-containing protein</fullName>
    </submittedName>
</protein>
<dbReference type="GO" id="GO:0032259">
    <property type="term" value="P:methylation"/>
    <property type="evidence" value="ECO:0007669"/>
    <property type="project" value="UniProtKB-KW"/>
</dbReference>
<accession>A0A9D6ADV0</accession>
<dbReference type="AlphaFoldDB" id="A0A9D6ADV0"/>
<dbReference type="PANTHER" id="PTHR43460">
    <property type="entry name" value="METHYLTRANSFERASE"/>
    <property type="match status" value="1"/>
</dbReference>
<dbReference type="Proteomes" id="UP000787322">
    <property type="component" value="Unassembled WGS sequence"/>
</dbReference>
<dbReference type="SUPFAM" id="SSF53335">
    <property type="entry name" value="S-adenosyl-L-methionine-dependent methyltransferases"/>
    <property type="match status" value="1"/>
</dbReference>
<name>A0A9D6ADV0_9ACTN</name>
<proteinExistence type="predicted"/>
<evidence type="ECO:0000313" key="4">
    <source>
        <dbReference type="Proteomes" id="UP000787322"/>
    </source>
</evidence>